<comment type="caution">
    <text evidence="3">The sequence shown here is derived from an EMBL/GenBank/DDBJ whole genome shotgun (WGS) entry which is preliminary data.</text>
</comment>
<dbReference type="EMBL" id="LCTW02000649">
    <property type="protein sequence ID" value="KXX72835.1"/>
    <property type="molecule type" value="Genomic_DNA"/>
</dbReference>
<proteinExistence type="predicted"/>
<evidence type="ECO:0000256" key="1">
    <source>
        <dbReference type="SAM" id="MobiDB-lite"/>
    </source>
</evidence>
<accession>A0A175VNI9</accession>
<keyword evidence="2" id="KW-0732">Signal</keyword>
<reference evidence="3 4" key="1">
    <citation type="journal article" date="2016" name="Genome Announc.">
        <title>Genome Sequence of Madurella mycetomatis mm55, Isolated from a Human Mycetoma Case in Sudan.</title>
        <authorList>
            <person name="Smit S."/>
            <person name="Derks M.F."/>
            <person name="Bervoets S."/>
            <person name="Fahal A."/>
            <person name="van Leeuwen W."/>
            <person name="van Belkum A."/>
            <person name="van de Sande W.W."/>
        </authorList>
    </citation>
    <scope>NUCLEOTIDE SEQUENCE [LARGE SCALE GENOMIC DNA]</scope>
    <source>
        <strain evidence="4">mm55</strain>
    </source>
</reference>
<feature type="compositionally biased region" description="Low complexity" evidence="1">
    <location>
        <begin position="132"/>
        <end position="150"/>
    </location>
</feature>
<feature type="signal peptide" evidence="2">
    <location>
        <begin position="1"/>
        <end position="21"/>
    </location>
</feature>
<evidence type="ECO:0000313" key="4">
    <source>
        <dbReference type="Proteomes" id="UP000078237"/>
    </source>
</evidence>
<gene>
    <name evidence="3" type="ORF">MMYC01_210620</name>
</gene>
<keyword evidence="4" id="KW-1185">Reference proteome</keyword>
<dbReference type="VEuPathDB" id="FungiDB:MMYC01_210620"/>
<name>A0A175VNI9_9PEZI</name>
<feature type="region of interest" description="Disordered" evidence="1">
    <location>
        <begin position="132"/>
        <end position="185"/>
    </location>
</feature>
<feature type="chain" id="PRO_5008043116" evidence="2">
    <location>
        <begin position="22"/>
        <end position="185"/>
    </location>
</feature>
<evidence type="ECO:0000256" key="2">
    <source>
        <dbReference type="SAM" id="SignalP"/>
    </source>
</evidence>
<dbReference type="AlphaFoldDB" id="A0A175VNI9"/>
<dbReference type="OrthoDB" id="4590465at2759"/>
<sequence>MHLHSLTILAVSLALASPGFSQLTASPTIESVSGCAAVVSTTLVCSTCATLQCVTPVTITAGCGTCPDTPPTVYRGYPCEEGCSGLGGCRPVYTVVTAGDDAGECESPATTITATSETWPETTTMTTTTVVSSASSDGSDVGTGSAGVTTPGAVPTETGGPVSSTTAPATANAARRRVAPPLRFW</sequence>
<dbReference type="Proteomes" id="UP000078237">
    <property type="component" value="Unassembled WGS sequence"/>
</dbReference>
<evidence type="ECO:0000313" key="3">
    <source>
        <dbReference type="EMBL" id="KXX72835.1"/>
    </source>
</evidence>
<protein>
    <submittedName>
        <fullName evidence="3">Uncharacterized protein</fullName>
    </submittedName>
</protein>
<organism evidence="3 4">
    <name type="scientific">Madurella mycetomatis</name>
    <dbReference type="NCBI Taxonomy" id="100816"/>
    <lineage>
        <taxon>Eukaryota</taxon>
        <taxon>Fungi</taxon>
        <taxon>Dikarya</taxon>
        <taxon>Ascomycota</taxon>
        <taxon>Pezizomycotina</taxon>
        <taxon>Sordariomycetes</taxon>
        <taxon>Sordariomycetidae</taxon>
        <taxon>Sordariales</taxon>
        <taxon>Sordariales incertae sedis</taxon>
        <taxon>Madurella</taxon>
    </lineage>
</organism>